<feature type="region of interest" description="Disordered" evidence="2">
    <location>
        <begin position="304"/>
        <end position="331"/>
    </location>
</feature>
<dbReference type="AlphaFoldDB" id="A0A232LMN3"/>
<dbReference type="OrthoDB" id="5425374at2759"/>
<organism evidence="4 5">
    <name type="scientific">Elaphomyces granulatus</name>
    <dbReference type="NCBI Taxonomy" id="519963"/>
    <lineage>
        <taxon>Eukaryota</taxon>
        <taxon>Fungi</taxon>
        <taxon>Dikarya</taxon>
        <taxon>Ascomycota</taxon>
        <taxon>Pezizomycotina</taxon>
        <taxon>Eurotiomycetes</taxon>
        <taxon>Eurotiomycetidae</taxon>
        <taxon>Eurotiales</taxon>
        <taxon>Elaphomycetaceae</taxon>
        <taxon>Elaphomyces</taxon>
    </lineage>
</organism>
<proteinExistence type="predicted"/>
<dbReference type="InterPro" id="IPR036397">
    <property type="entry name" value="RNaseH_sf"/>
</dbReference>
<dbReference type="PROSITE" id="PS50994">
    <property type="entry name" value="INTEGRASE"/>
    <property type="match status" value="1"/>
</dbReference>
<gene>
    <name evidence="4" type="ORF">Egran_06823</name>
</gene>
<evidence type="ECO:0000313" key="5">
    <source>
        <dbReference type="Proteomes" id="UP000243515"/>
    </source>
</evidence>
<name>A0A232LMN3_9EURO</name>
<dbReference type="Gene3D" id="3.30.420.10">
    <property type="entry name" value="Ribonuclease H-like superfamily/Ribonuclease H"/>
    <property type="match status" value="1"/>
</dbReference>
<dbReference type="EMBL" id="NPHW01007031">
    <property type="protein sequence ID" value="OXV05409.1"/>
    <property type="molecule type" value="Genomic_DNA"/>
</dbReference>
<sequence>MPFWRVVLDCVKLMPPSHGMSYAAIARDALSGYPEVKTFAQPTSEGIAKFLYEDIICRWNCFVILTTDGGPENLGVVENLTKRYKIRQIKISAYNPRANGTAEVGHKPFIRALRKLTKGTGRQWKDHLPALVWADRNTVKASTGMTPIHVLCGYDPVLPVELEIPTWRTLPWTRVQSTEDLLLMRARQIERRDKDTEEARLHIQRLREHNKELFDEKLQLRSSPLDEGKLVLVHDSRLDPSRSAKLQFRWFGPFRIRPVYNNGSYLLEELDGTCFRKMIHGNRLKVYFSRAEDETADEEMERILNTRDESIDPEEIETESDDDNDNRKWIPSGEDFAVVIPPVDV</sequence>
<evidence type="ECO:0000259" key="3">
    <source>
        <dbReference type="PROSITE" id="PS50994"/>
    </source>
</evidence>
<dbReference type="SUPFAM" id="SSF53098">
    <property type="entry name" value="Ribonuclease H-like"/>
    <property type="match status" value="1"/>
</dbReference>
<feature type="domain" description="Integrase catalytic" evidence="3">
    <location>
        <begin position="1"/>
        <end position="155"/>
    </location>
</feature>
<keyword evidence="5" id="KW-1185">Reference proteome</keyword>
<comment type="caution">
    <text evidence="4">The sequence shown here is derived from an EMBL/GenBank/DDBJ whole genome shotgun (WGS) entry which is preliminary data.</text>
</comment>
<dbReference type="GO" id="GO:0005634">
    <property type="term" value="C:nucleus"/>
    <property type="evidence" value="ECO:0007669"/>
    <property type="project" value="UniProtKB-ARBA"/>
</dbReference>
<dbReference type="PANTHER" id="PTHR37984:SF5">
    <property type="entry name" value="PROTEIN NYNRIN-LIKE"/>
    <property type="match status" value="1"/>
</dbReference>
<dbReference type="InterPro" id="IPR001584">
    <property type="entry name" value="Integrase_cat-core"/>
</dbReference>
<evidence type="ECO:0000256" key="1">
    <source>
        <dbReference type="ARBA" id="ARBA00022884"/>
    </source>
</evidence>
<feature type="compositionally biased region" description="Acidic residues" evidence="2">
    <location>
        <begin position="311"/>
        <end position="324"/>
    </location>
</feature>
<protein>
    <recommendedName>
        <fullName evidence="3">Integrase catalytic domain-containing protein</fullName>
    </recommendedName>
</protein>
<dbReference type="GO" id="GO:0015074">
    <property type="term" value="P:DNA integration"/>
    <property type="evidence" value="ECO:0007669"/>
    <property type="project" value="InterPro"/>
</dbReference>
<evidence type="ECO:0000256" key="2">
    <source>
        <dbReference type="SAM" id="MobiDB-lite"/>
    </source>
</evidence>
<dbReference type="InterPro" id="IPR050951">
    <property type="entry name" value="Retrovirus_Pol_polyprotein"/>
</dbReference>
<dbReference type="InterPro" id="IPR012337">
    <property type="entry name" value="RNaseH-like_sf"/>
</dbReference>
<reference evidence="4 5" key="1">
    <citation type="journal article" date="2015" name="Environ. Microbiol.">
        <title>Metagenome sequence of Elaphomyces granulatus from sporocarp tissue reveals Ascomycota ectomycorrhizal fingerprints of genome expansion and a Proteobacteria-rich microbiome.</title>
        <authorList>
            <person name="Quandt C.A."/>
            <person name="Kohler A."/>
            <person name="Hesse C.N."/>
            <person name="Sharpton T.J."/>
            <person name="Martin F."/>
            <person name="Spatafora J.W."/>
        </authorList>
    </citation>
    <scope>NUCLEOTIDE SEQUENCE [LARGE SCALE GENOMIC DNA]</scope>
    <source>
        <strain evidence="4 5">OSC145934</strain>
    </source>
</reference>
<dbReference type="Proteomes" id="UP000243515">
    <property type="component" value="Unassembled WGS sequence"/>
</dbReference>
<evidence type="ECO:0000313" key="4">
    <source>
        <dbReference type="EMBL" id="OXV05409.1"/>
    </source>
</evidence>
<accession>A0A232LMN3</accession>
<dbReference type="PANTHER" id="PTHR37984">
    <property type="entry name" value="PROTEIN CBG26694"/>
    <property type="match status" value="1"/>
</dbReference>
<keyword evidence="1" id="KW-0694">RNA-binding</keyword>
<dbReference type="GO" id="GO:0003723">
    <property type="term" value="F:RNA binding"/>
    <property type="evidence" value="ECO:0007669"/>
    <property type="project" value="UniProtKB-KW"/>
</dbReference>